<dbReference type="RefSeq" id="WP_086086959.1">
    <property type="nucleotide sequence ID" value="NZ_CP021112.1"/>
</dbReference>
<dbReference type="Proteomes" id="UP000194137">
    <property type="component" value="Chromosome"/>
</dbReference>
<dbReference type="EMBL" id="CP021112">
    <property type="protein sequence ID" value="ARP98536.1"/>
    <property type="molecule type" value="Genomic_DNA"/>
</dbReference>
<dbReference type="KEGG" id="psin:CAK95_05125"/>
<dbReference type="STRING" id="1235591.CAK95_05125"/>
<dbReference type="AlphaFoldDB" id="A0A1W6ZMB8"/>
<accession>A0A1W6ZMB8</accession>
<reference evidence="1 2" key="1">
    <citation type="submission" date="2017-05" db="EMBL/GenBank/DDBJ databases">
        <title>Full genome sequence of Pseudorhodoplanes sinuspersici.</title>
        <authorList>
            <person name="Dastgheib S.M.M."/>
            <person name="Shavandi M."/>
            <person name="Tirandaz H."/>
        </authorList>
    </citation>
    <scope>NUCLEOTIDE SEQUENCE [LARGE SCALE GENOMIC DNA]</scope>
    <source>
        <strain evidence="1 2">RIPI110</strain>
    </source>
</reference>
<evidence type="ECO:0000313" key="1">
    <source>
        <dbReference type="EMBL" id="ARP98536.1"/>
    </source>
</evidence>
<gene>
    <name evidence="1" type="ORF">CAK95_05125</name>
</gene>
<organism evidence="1 2">
    <name type="scientific">Pseudorhodoplanes sinuspersici</name>
    <dbReference type="NCBI Taxonomy" id="1235591"/>
    <lineage>
        <taxon>Bacteria</taxon>
        <taxon>Pseudomonadati</taxon>
        <taxon>Pseudomonadota</taxon>
        <taxon>Alphaproteobacteria</taxon>
        <taxon>Hyphomicrobiales</taxon>
        <taxon>Pseudorhodoplanes</taxon>
    </lineage>
</organism>
<keyword evidence="2" id="KW-1185">Reference proteome</keyword>
<dbReference type="OrthoDB" id="2974133at2"/>
<proteinExistence type="predicted"/>
<sequence length="159" mass="17409">MDVLDAAPWGTDWAWSLPLILVNVIIHVFGLAFIYDAFTFLLREIKVRRRFMIRFAELMTVAVLLIVVLHGLEAVAWALAYLGLGALPTAKSAMLYSLGAMTGFGAGNIALPSHWQMMGVLQSLAGVLLFGLTTAFMFAMFQAVWPSQQQHPGPSPIDS</sequence>
<evidence type="ECO:0000313" key="2">
    <source>
        <dbReference type="Proteomes" id="UP000194137"/>
    </source>
</evidence>
<protein>
    <submittedName>
        <fullName evidence="1">Uncharacterized protein</fullName>
    </submittedName>
</protein>
<name>A0A1W6ZMB8_9HYPH</name>